<evidence type="ECO:0000259" key="1">
    <source>
        <dbReference type="Pfam" id="PF15579"/>
    </source>
</evidence>
<feature type="domain" description="Immunity protein 52" evidence="1">
    <location>
        <begin position="5"/>
        <end position="228"/>
    </location>
</feature>
<dbReference type="AlphaFoldDB" id="A0A2P2ECF8"/>
<dbReference type="RefSeq" id="WP_108985579.1">
    <property type="nucleotide sequence ID" value="NZ_BFBR01000007.1"/>
</dbReference>
<comment type="caution">
    <text evidence="2">The sequence shown here is derived from an EMBL/GenBank/DDBJ whole genome shotgun (WGS) entry which is preliminary data.</text>
</comment>
<gene>
    <name evidence="2" type="ORF">PbB2_02412</name>
</gene>
<reference evidence="2" key="1">
    <citation type="journal article" date="2018" name="Genome Announc.">
        <title>Draft Genome Sequence of "Candidatus Phycosocius bacilliformis," an Alphaproteobacterial Ectosymbiont of the Hydrocarbon-Producing Green Alga Botryococcus braunii.</title>
        <authorList>
            <person name="Tanabe Y."/>
            <person name="Yamaguchi H."/>
            <person name="Watanabe M.M."/>
        </authorList>
    </citation>
    <scope>NUCLEOTIDE SEQUENCE [LARGE SCALE GENOMIC DNA]</scope>
    <source>
        <strain evidence="2">BOTRYCO-2</strain>
    </source>
</reference>
<dbReference type="Proteomes" id="UP000245086">
    <property type="component" value="Unassembled WGS sequence"/>
</dbReference>
<name>A0A2P2ECF8_9PROT</name>
<dbReference type="Pfam" id="PF15579">
    <property type="entry name" value="Imm52"/>
    <property type="match status" value="1"/>
</dbReference>
<accession>A0A2P2ECF8</accession>
<organism evidence="2 3">
    <name type="scientific">Candidatus Phycosocius bacilliformis</name>
    <dbReference type="NCBI Taxonomy" id="1445552"/>
    <lineage>
        <taxon>Bacteria</taxon>
        <taxon>Pseudomonadati</taxon>
        <taxon>Pseudomonadota</taxon>
        <taxon>Alphaproteobacteria</taxon>
        <taxon>Caulobacterales</taxon>
        <taxon>Caulobacterales incertae sedis</taxon>
        <taxon>Candidatus Phycosocius</taxon>
    </lineage>
</organism>
<evidence type="ECO:0000313" key="2">
    <source>
        <dbReference type="EMBL" id="GBF58724.1"/>
    </source>
</evidence>
<dbReference type="EMBL" id="BFBR01000007">
    <property type="protein sequence ID" value="GBF58724.1"/>
    <property type="molecule type" value="Genomic_DNA"/>
</dbReference>
<proteinExistence type="predicted"/>
<evidence type="ECO:0000313" key="3">
    <source>
        <dbReference type="Proteomes" id="UP000245086"/>
    </source>
</evidence>
<dbReference type="OrthoDB" id="8402986at2"/>
<keyword evidence="3" id="KW-1185">Reference proteome</keyword>
<protein>
    <recommendedName>
        <fullName evidence="1">Immunity protein 52 domain-containing protein</fullName>
    </recommendedName>
</protein>
<sequence>MTSRFFLGAYWDARRESADDCAVKVSRLLNGMATIDPALSHWFERGRSRKDALTRTVDYADPSRLQTLLLKGRNRYDEGGGVIDDLGFNLGLWNGAMDDDGEASLSVHCGSFNDRVGNNVLLDLPMQSRNLGDAKSAAALLALVAETWQPQWAGIMSKRAIVDRDFDADYPFVDWMVYVPRVINAAPSFATVIPLAGLGSIVVVQPEPPQGNDPEELRRIGQVEAVLSA</sequence>
<dbReference type="InterPro" id="IPR028969">
    <property type="entry name" value="Imm52"/>
</dbReference>